<dbReference type="RefSeq" id="WP_214174927.1">
    <property type="nucleotide sequence ID" value="NZ_JAHCVK010000002.1"/>
</dbReference>
<feature type="domain" description="Spore protein YkvP/CgeB glycosyl transferase-like" evidence="1">
    <location>
        <begin position="270"/>
        <end position="370"/>
    </location>
</feature>
<dbReference type="Proteomes" id="UP000756860">
    <property type="component" value="Unassembled WGS sequence"/>
</dbReference>
<evidence type="ECO:0000259" key="1">
    <source>
        <dbReference type="Pfam" id="PF13524"/>
    </source>
</evidence>
<evidence type="ECO:0000313" key="3">
    <source>
        <dbReference type="Proteomes" id="UP000756860"/>
    </source>
</evidence>
<name>A0ABS5SE64_9BACT</name>
<sequence length="391" mass="46609">MIRLHILDSRCGGYFRHAPPYMHEKILSLSSQITGDSFHWYPIFLNRYYLSELGMRFDFYSEISDELFDCDILLLSSHHFDIERKDHQERLRILAQLKEMRSRGCKIAWFDMRDSTGNTQFEVLPYVDKYLKKQYLKDKNLYRQRLYANRIFSDYFHQRFGVSDSYHEENIPLPVGAESKLELSWNLGLSDRRTGGYLERVGYLLTDLLERVRNVDHRVRWTNPIINRDVNLVALFHTNYRRKTVAFQRIRALDILATMHLESSVIGGKNFSRRNYLKLLERSKIVLSLFGWGELCFREFEAFMAGACVMMPDVSHLSTWPDIYIPKQTYWPLRWDLEDLEESIDVLLSNEHDRLELAQFGQEIYRQQFSRNGREIFSQRLKNIINDILGN</sequence>
<accession>A0ABS5SE64</accession>
<gene>
    <name evidence="2" type="ORF">KI810_07705</name>
</gene>
<keyword evidence="3" id="KW-1185">Reference proteome</keyword>
<organism evidence="2 3">
    <name type="scientific">Geomobilimonas luticola</name>
    <dbReference type="NCBI Taxonomy" id="1114878"/>
    <lineage>
        <taxon>Bacteria</taxon>
        <taxon>Pseudomonadati</taxon>
        <taxon>Thermodesulfobacteriota</taxon>
        <taxon>Desulfuromonadia</taxon>
        <taxon>Geobacterales</taxon>
        <taxon>Geobacteraceae</taxon>
        <taxon>Geomobilimonas</taxon>
    </lineage>
</organism>
<evidence type="ECO:0000313" key="2">
    <source>
        <dbReference type="EMBL" id="MBT0652937.1"/>
    </source>
</evidence>
<reference evidence="2 3" key="1">
    <citation type="submission" date="2021-05" db="EMBL/GenBank/DDBJ databases">
        <title>The draft genome of Geobacter luticola JCM 17780.</title>
        <authorList>
            <person name="Xu Z."/>
            <person name="Masuda Y."/>
            <person name="Itoh H."/>
            <person name="Senoo K."/>
        </authorList>
    </citation>
    <scope>NUCLEOTIDE SEQUENCE [LARGE SCALE GENOMIC DNA]</scope>
    <source>
        <strain evidence="2 3">JCM 17780</strain>
    </source>
</reference>
<protein>
    <recommendedName>
        <fullName evidence="1">Spore protein YkvP/CgeB glycosyl transferase-like domain-containing protein</fullName>
    </recommendedName>
</protein>
<proteinExistence type="predicted"/>
<dbReference type="InterPro" id="IPR055259">
    <property type="entry name" value="YkvP/CgeB_Glyco_trans-like"/>
</dbReference>
<comment type="caution">
    <text evidence="2">The sequence shown here is derived from an EMBL/GenBank/DDBJ whole genome shotgun (WGS) entry which is preliminary data.</text>
</comment>
<dbReference type="EMBL" id="JAHCVK010000002">
    <property type="protein sequence ID" value="MBT0652937.1"/>
    <property type="molecule type" value="Genomic_DNA"/>
</dbReference>
<dbReference type="Pfam" id="PF13524">
    <property type="entry name" value="Glyco_trans_1_2"/>
    <property type="match status" value="1"/>
</dbReference>